<dbReference type="Gene3D" id="1.25.40.10">
    <property type="entry name" value="Tetratricopeptide repeat domain"/>
    <property type="match status" value="1"/>
</dbReference>
<feature type="domain" description="LysM" evidence="2">
    <location>
        <begin position="51"/>
        <end position="98"/>
    </location>
</feature>
<accession>A5GCX0</accession>
<evidence type="ECO:0000256" key="1">
    <source>
        <dbReference type="SAM" id="MobiDB-lite"/>
    </source>
</evidence>
<dbReference type="STRING" id="351605.Gura_0367"/>
<dbReference type="HOGENOM" id="CLU_1407001_0_0_7"/>
<evidence type="ECO:0000313" key="3">
    <source>
        <dbReference type="EMBL" id="ABQ24583.1"/>
    </source>
</evidence>
<dbReference type="InterPro" id="IPR036779">
    <property type="entry name" value="LysM_dom_sf"/>
</dbReference>
<dbReference type="SMART" id="SM00257">
    <property type="entry name" value="LysM"/>
    <property type="match status" value="1"/>
</dbReference>
<dbReference type="AlphaFoldDB" id="A5GCX0"/>
<dbReference type="Pfam" id="PF01476">
    <property type="entry name" value="LysM"/>
    <property type="match status" value="1"/>
</dbReference>
<reference evidence="3 4" key="1">
    <citation type="submission" date="2007-05" db="EMBL/GenBank/DDBJ databases">
        <title>Complete sequence of Geobacter uraniireducens Rf4.</title>
        <authorList>
            <consortium name="US DOE Joint Genome Institute"/>
            <person name="Copeland A."/>
            <person name="Lucas S."/>
            <person name="Lapidus A."/>
            <person name="Barry K."/>
            <person name="Detter J.C."/>
            <person name="Glavina del Rio T."/>
            <person name="Hammon N."/>
            <person name="Israni S."/>
            <person name="Dalin E."/>
            <person name="Tice H."/>
            <person name="Pitluck S."/>
            <person name="Chertkov O."/>
            <person name="Brettin T."/>
            <person name="Bruce D."/>
            <person name="Han C."/>
            <person name="Schmutz J."/>
            <person name="Larimer F."/>
            <person name="Land M."/>
            <person name="Hauser L."/>
            <person name="Kyrpides N."/>
            <person name="Mikhailova N."/>
            <person name="Shelobolina E."/>
            <person name="Aklujkar M."/>
            <person name="Lovley D."/>
            <person name="Richardson P."/>
        </authorList>
    </citation>
    <scope>NUCLEOTIDE SEQUENCE [LARGE SCALE GENOMIC DNA]</scope>
    <source>
        <strain evidence="3 4">Rf4</strain>
    </source>
</reference>
<sequence length="200" mass="21720">MRPSPGIIACSMLLLVAHSGGAWGGDYLLYAPQPTESDKLTAGPEEGILVKGITIKRGDTLKALARKYRGKSSYFPQILLFNKISNPDLIHAGVRLLMPITEDGATSLHKSRKVATPAPNDVEVPKTDLPASSVTTHPAVKQEPDAGQQLFQKAARAYKKGDYRQALKAFDRFLSKFSNSPLAADASLYRADCLLNLSRQ</sequence>
<dbReference type="Gene3D" id="3.10.350.10">
    <property type="entry name" value="LysM domain"/>
    <property type="match status" value="1"/>
</dbReference>
<evidence type="ECO:0000313" key="4">
    <source>
        <dbReference type="Proteomes" id="UP000006695"/>
    </source>
</evidence>
<dbReference type="PROSITE" id="PS51782">
    <property type="entry name" value="LYSM"/>
    <property type="match status" value="1"/>
</dbReference>
<dbReference type="InterPro" id="IPR011990">
    <property type="entry name" value="TPR-like_helical_dom_sf"/>
</dbReference>
<dbReference type="Pfam" id="PF13432">
    <property type="entry name" value="TPR_16"/>
    <property type="match status" value="1"/>
</dbReference>
<protein>
    <submittedName>
        <fullName evidence="3">Peptidoglycan-binding LysM</fullName>
    </submittedName>
</protein>
<feature type="region of interest" description="Disordered" evidence="1">
    <location>
        <begin position="112"/>
        <end position="140"/>
    </location>
</feature>
<keyword evidence="4" id="KW-1185">Reference proteome</keyword>
<name>A5GCX0_GEOUR</name>
<evidence type="ECO:0000259" key="2">
    <source>
        <dbReference type="PROSITE" id="PS51782"/>
    </source>
</evidence>
<dbReference type="EMBL" id="CP000698">
    <property type="protein sequence ID" value="ABQ24583.1"/>
    <property type="molecule type" value="Genomic_DNA"/>
</dbReference>
<dbReference type="OrthoDB" id="9800780at2"/>
<gene>
    <name evidence="3" type="ordered locus">Gura_0367</name>
</gene>
<dbReference type="KEGG" id="gur:Gura_0367"/>
<organism evidence="3 4">
    <name type="scientific">Geotalea uraniireducens (strain Rf4)</name>
    <name type="common">Geobacter uraniireducens</name>
    <dbReference type="NCBI Taxonomy" id="351605"/>
    <lineage>
        <taxon>Bacteria</taxon>
        <taxon>Pseudomonadati</taxon>
        <taxon>Thermodesulfobacteriota</taxon>
        <taxon>Desulfuromonadia</taxon>
        <taxon>Geobacterales</taxon>
        <taxon>Geobacteraceae</taxon>
        <taxon>Geotalea</taxon>
    </lineage>
</organism>
<proteinExistence type="predicted"/>
<dbReference type="SUPFAM" id="SSF48452">
    <property type="entry name" value="TPR-like"/>
    <property type="match status" value="1"/>
</dbReference>
<dbReference type="InterPro" id="IPR018392">
    <property type="entry name" value="LysM"/>
</dbReference>
<dbReference type="CDD" id="cd00118">
    <property type="entry name" value="LysM"/>
    <property type="match status" value="1"/>
</dbReference>
<dbReference type="RefSeq" id="WP_011937309.1">
    <property type="nucleotide sequence ID" value="NC_009483.1"/>
</dbReference>
<dbReference type="Proteomes" id="UP000006695">
    <property type="component" value="Chromosome"/>
</dbReference>